<dbReference type="PANTHER" id="PTHR43384:SF7">
    <property type="entry name" value="CARBON-MONOXIDE DEHYDROGENASE ACCESSORY PROTEIN"/>
    <property type="match status" value="1"/>
</dbReference>
<dbReference type="InterPro" id="IPR050625">
    <property type="entry name" value="ParA/MinD_ATPase"/>
</dbReference>
<evidence type="ECO:0000313" key="2">
    <source>
        <dbReference type="EMBL" id="KKL65482.1"/>
    </source>
</evidence>
<feature type="non-terminal residue" evidence="2">
    <location>
        <position position="1"/>
    </location>
</feature>
<protein>
    <recommendedName>
        <fullName evidence="1">AAA domain-containing protein</fullName>
    </recommendedName>
</protein>
<proteinExistence type="predicted"/>
<dbReference type="PANTHER" id="PTHR43384">
    <property type="entry name" value="SEPTUM SITE-DETERMINING PROTEIN MIND HOMOLOG, CHLOROPLASTIC-RELATED"/>
    <property type="match status" value="1"/>
</dbReference>
<organism evidence="2">
    <name type="scientific">marine sediment metagenome</name>
    <dbReference type="NCBI Taxonomy" id="412755"/>
    <lineage>
        <taxon>unclassified sequences</taxon>
        <taxon>metagenomes</taxon>
        <taxon>ecological metagenomes</taxon>
    </lineage>
</organism>
<dbReference type="GO" id="GO:0016887">
    <property type="term" value="F:ATP hydrolysis activity"/>
    <property type="evidence" value="ECO:0007669"/>
    <property type="project" value="TreeGrafter"/>
</dbReference>
<dbReference type="AlphaFoldDB" id="A0A0F9GQX3"/>
<feature type="domain" description="AAA" evidence="1">
    <location>
        <begin position="4"/>
        <end position="183"/>
    </location>
</feature>
<dbReference type="GO" id="GO:0051782">
    <property type="term" value="P:negative regulation of cell division"/>
    <property type="evidence" value="ECO:0007669"/>
    <property type="project" value="TreeGrafter"/>
</dbReference>
<dbReference type="GO" id="GO:0009898">
    <property type="term" value="C:cytoplasmic side of plasma membrane"/>
    <property type="evidence" value="ECO:0007669"/>
    <property type="project" value="TreeGrafter"/>
</dbReference>
<dbReference type="Pfam" id="PF13614">
    <property type="entry name" value="AAA_31"/>
    <property type="match status" value="1"/>
</dbReference>
<dbReference type="EMBL" id="LAZR01027515">
    <property type="protein sequence ID" value="KKL65482.1"/>
    <property type="molecule type" value="Genomic_DNA"/>
</dbReference>
<accession>A0A0F9GQX3</accession>
<name>A0A0F9GQX3_9ZZZZ</name>
<dbReference type="GO" id="GO:0005524">
    <property type="term" value="F:ATP binding"/>
    <property type="evidence" value="ECO:0007669"/>
    <property type="project" value="TreeGrafter"/>
</dbReference>
<gene>
    <name evidence="2" type="ORF">LCGC14_2154520</name>
</gene>
<dbReference type="GO" id="GO:0005829">
    <property type="term" value="C:cytosol"/>
    <property type="evidence" value="ECO:0007669"/>
    <property type="project" value="TreeGrafter"/>
</dbReference>
<comment type="caution">
    <text evidence="2">The sequence shown here is derived from an EMBL/GenBank/DDBJ whole genome shotgun (WGS) entry which is preliminary data.</text>
</comment>
<dbReference type="InterPro" id="IPR027417">
    <property type="entry name" value="P-loop_NTPase"/>
</dbReference>
<sequence>HMKKIISFSGKGGVGKSTLLVLMLKYLLEKNNKLDILVIDADPDANIGDIIGKEINFKETIGGKMKVLKNKIQKRQIPLDVSKDQIIESEVFSALIEMDDFDILEMGRSEGEGCYCSVNNTLKRVIDVISKNYDITFIDAPAGLEYFSRKTGRNVTDLVIVTDPSKMGIHTMKRILELTKEVDLLFENIWIVGNRFPDNVKEILEKEVASINEINVKLLGFISNSEEISRMNLIGENLLLLPGESDTYKNAKDLFAKII</sequence>
<evidence type="ECO:0000259" key="1">
    <source>
        <dbReference type="Pfam" id="PF13614"/>
    </source>
</evidence>
<dbReference type="SUPFAM" id="SSF52540">
    <property type="entry name" value="P-loop containing nucleoside triphosphate hydrolases"/>
    <property type="match status" value="1"/>
</dbReference>
<dbReference type="InterPro" id="IPR025669">
    <property type="entry name" value="AAA_dom"/>
</dbReference>
<dbReference type="InterPro" id="IPR014433">
    <property type="entry name" value="CooC"/>
</dbReference>
<reference evidence="2" key="1">
    <citation type="journal article" date="2015" name="Nature">
        <title>Complex archaea that bridge the gap between prokaryotes and eukaryotes.</title>
        <authorList>
            <person name="Spang A."/>
            <person name="Saw J.H."/>
            <person name="Jorgensen S.L."/>
            <person name="Zaremba-Niedzwiedzka K."/>
            <person name="Martijn J."/>
            <person name="Lind A.E."/>
            <person name="van Eijk R."/>
            <person name="Schleper C."/>
            <person name="Guy L."/>
            <person name="Ettema T.J."/>
        </authorList>
    </citation>
    <scope>NUCLEOTIDE SEQUENCE</scope>
</reference>
<dbReference type="Gene3D" id="3.40.50.300">
    <property type="entry name" value="P-loop containing nucleotide triphosphate hydrolases"/>
    <property type="match status" value="1"/>
</dbReference>
<dbReference type="PIRSF" id="PIRSF005647">
    <property type="entry name" value="CooC"/>
    <property type="match status" value="1"/>
</dbReference>